<dbReference type="EMBL" id="KZ819605">
    <property type="protein sequence ID" value="PWN32685.1"/>
    <property type="molecule type" value="Genomic_DNA"/>
</dbReference>
<evidence type="ECO:0000313" key="2">
    <source>
        <dbReference type="EMBL" id="PWN32685.1"/>
    </source>
</evidence>
<sequence length="629" mass="69708">MGLDCTVDSQGRTRQRRATPADRNGITLRDSAPDVRDAVPDVRSSVPVSVPDGSNLECIPASYNFIIVEAGGLPISKRRTDALKATANDRVGSLIQLDWLIDDRLSALISTWSEKELGSLMPLLPPPHMLRSQRKEANVTDVSAMDPALLILELGQYLCAARHLYLPPEQHERYFPGVQVEVMVRPILHRCLSQLIISSEYTPSMSLAFQLLCVCRFERCEKRIEPPYALLSSAVRMSQIARSSSTTERHRLAMDVLCCSAYTLDLSYILGTREGLTMYRSRQYEGISPTLSEVEGMIGNVEKISSAGYVGIEEQVALSEQRVDALRVLLNRTVGILTFSQAWQDIWMSTKALREDKKKHSINDEEQLICLAQTGHAMSKWDFALKRLAERRAYFKGKISQSVSELMEVEAQLSGTILLGHCLRTQIESTIDVDVPTEFDGIGHETALLAYVRMMLAENMQGARELFPITQTRLEAGKAVLVEQTGRLADDSNRQRSNNVTKLETGYPALVSLGHFFEAAALVLEAHAPHLAVSRSTLASHDSWALLAWAVKGLVTSLLLCDTTESETTPSTSSHTTTPSMSPPTPMEKATLIVERHCQHVEARMVLDLPFPLPSTQIAISDENPIELA</sequence>
<gene>
    <name evidence="2" type="ORF">FA14DRAFT_162013</name>
</gene>
<evidence type="ECO:0000313" key="3">
    <source>
        <dbReference type="Proteomes" id="UP000245771"/>
    </source>
</evidence>
<name>A0A316VAW6_9BASI</name>
<accession>A0A316VAW6</accession>
<feature type="region of interest" description="Disordered" evidence="1">
    <location>
        <begin position="565"/>
        <end position="586"/>
    </location>
</feature>
<feature type="compositionally biased region" description="Low complexity" evidence="1">
    <location>
        <begin position="566"/>
        <end position="580"/>
    </location>
</feature>
<reference evidence="2 3" key="1">
    <citation type="journal article" date="2018" name="Mol. Biol. Evol.">
        <title>Broad Genomic Sampling Reveals a Smut Pathogenic Ancestry of the Fungal Clade Ustilaginomycotina.</title>
        <authorList>
            <person name="Kijpornyongpan T."/>
            <person name="Mondo S.J."/>
            <person name="Barry K."/>
            <person name="Sandor L."/>
            <person name="Lee J."/>
            <person name="Lipzen A."/>
            <person name="Pangilinan J."/>
            <person name="LaButti K."/>
            <person name="Hainaut M."/>
            <person name="Henrissat B."/>
            <person name="Grigoriev I.V."/>
            <person name="Spatafora J.W."/>
            <person name="Aime M.C."/>
        </authorList>
    </citation>
    <scope>NUCLEOTIDE SEQUENCE [LARGE SCALE GENOMIC DNA]</scope>
    <source>
        <strain evidence="2 3">MCA 3882</strain>
    </source>
</reference>
<keyword evidence="3" id="KW-1185">Reference proteome</keyword>
<proteinExistence type="predicted"/>
<dbReference type="AlphaFoldDB" id="A0A316VAW6"/>
<dbReference type="InParanoid" id="A0A316VAW6"/>
<feature type="region of interest" description="Disordered" evidence="1">
    <location>
        <begin position="1"/>
        <end position="31"/>
    </location>
</feature>
<evidence type="ECO:0008006" key="4">
    <source>
        <dbReference type="Google" id="ProtNLM"/>
    </source>
</evidence>
<dbReference type="GeneID" id="37021165"/>
<protein>
    <recommendedName>
        <fullName evidence="4">Transcription factor domain-containing protein</fullName>
    </recommendedName>
</protein>
<dbReference type="Proteomes" id="UP000245771">
    <property type="component" value="Unassembled WGS sequence"/>
</dbReference>
<organism evidence="2 3">
    <name type="scientific">Meira miltonrushii</name>
    <dbReference type="NCBI Taxonomy" id="1280837"/>
    <lineage>
        <taxon>Eukaryota</taxon>
        <taxon>Fungi</taxon>
        <taxon>Dikarya</taxon>
        <taxon>Basidiomycota</taxon>
        <taxon>Ustilaginomycotina</taxon>
        <taxon>Exobasidiomycetes</taxon>
        <taxon>Exobasidiales</taxon>
        <taxon>Brachybasidiaceae</taxon>
        <taxon>Meira</taxon>
    </lineage>
</organism>
<evidence type="ECO:0000256" key="1">
    <source>
        <dbReference type="SAM" id="MobiDB-lite"/>
    </source>
</evidence>
<dbReference type="RefSeq" id="XP_025352987.1">
    <property type="nucleotide sequence ID" value="XM_025499384.1"/>
</dbReference>